<evidence type="ECO:0000313" key="15">
    <source>
        <dbReference type="Proteomes" id="UP000824145"/>
    </source>
</evidence>
<keyword evidence="5 9" id="KW-0067">ATP-binding</keyword>
<evidence type="ECO:0000256" key="11">
    <source>
        <dbReference type="PROSITE-ProRule" id="PRU01203"/>
    </source>
</evidence>
<dbReference type="EMBL" id="DVNJ01000005">
    <property type="protein sequence ID" value="HIU62441.1"/>
    <property type="molecule type" value="Genomic_DNA"/>
</dbReference>
<organism evidence="14 15">
    <name type="scientific">Candidatus Caccalectryoclostridium excrementigallinarum</name>
    <dbReference type="NCBI Taxonomy" id="2840710"/>
    <lineage>
        <taxon>Bacteria</taxon>
        <taxon>Bacillati</taxon>
        <taxon>Bacillota</taxon>
        <taxon>Clostridia</taxon>
        <taxon>Christensenellales</taxon>
        <taxon>Christensenellaceae</taxon>
        <taxon>Christensenellaceae incertae sedis</taxon>
        <taxon>Candidatus Caccalectryoclostridium</taxon>
    </lineage>
</organism>
<dbReference type="InterPro" id="IPR012340">
    <property type="entry name" value="NA-bd_OB-fold"/>
</dbReference>
<dbReference type="SUPFAM" id="SSF52540">
    <property type="entry name" value="P-loop containing nucleoside triphosphate hydrolases"/>
    <property type="match status" value="1"/>
</dbReference>
<keyword evidence="2 9" id="KW-0547">Nucleotide-binding</keyword>
<feature type="region of interest" description="Disordered" evidence="12">
    <location>
        <begin position="49"/>
        <end position="115"/>
    </location>
</feature>
<dbReference type="NCBIfam" id="NF006886">
    <property type="entry name" value="PRK09376.1"/>
    <property type="match status" value="1"/>
</dbReference>
<evidence type="ECO:0000259" key="13">
    <source>
        <dbReference type="PROSITE" id="PS51856"/>
    </source>
</evidence>
<evidence type="ECO:0000256" key="5">
    <source>
        <dbReference type="ARBA" id="ARBA00022840"/>
    </source>
</evidence>
<dbReference type="GO" id="GO:0004386">
    <property type="term" value="F:helicase activity"/>
    <property type="evidence" value="ECO:0007669"/>
    <property type="project" value="UniProtKB-UniRule"/>
</dbReference>
<gene>
    <name evidence="9 14" type="primary">rho</name>
    <name evidence="14" type="ORF">IAB07_01550</name>
</gene>
<feature type="binding site" evidence="9">
    <location>
        <begin position="243"/>
        <end position="248"/>
    </location>
    <ligand>
        <name>ATP</name>
        <dbReference type="ChEBI" id="CHEBI:30616"/>
    </ligand>
</feature>
<dbReference type="PANTHER" id="PTHR46425:SF1">
    <property type="entry name" value="TRANSCRIPTION TERMINATION FACTOR RHO"/>
    <property type="match status" value="1"/>
</dbReference>
<name>A0A9D1MLF0_9FIRM</name>
<comment type="similarity">
    <text evidence="9 11">Belongs to the Rho family.</text>
</comment>
<dbReference type="GO" id="GO:0008186">
    <property type="term" value="F:ATP-dependent activity, acting on RNA"/>
    <property type="evidence" value="ECO:0007669"/>
    <property type="project" value="UniProtKB-UniRule"/>
</dbReference>
<keyword evidence="4 9" id="KW-0347">Helicase</keyword>
<dbReference type="GO" id="GO:0016787">
    <property type="term" value="F:hydrolase activity"/>
    <property type="evidence" value="ECO:0007669"/>
    <property type="project" value="UniProtKB-KW"/>
</dbReference>
<feature type="domain" description="Rho RNA-BD" evidence="13">
    <location>
        <begin position="126"/>
        <end position="198"/>
    </location>
</feature>
<dbReference type="EC" id="3.6.4.-" evidence="9 10"/>
<dbReference type="SUPFAM" id="SSF50249">
    <property type="entry name" value="Nucleic acid-binding proteins"/>
    <property type="match status" value="1"/>
</dbReference>
<dbReference type="CDD" id="cd01128">
    <property type="entry name" value="rho_factor_C"/>
    <property type="match status" value="1"/>
</dbReference>
<comment type="caution">
    <text evidence="9">Lacks conserved residue(s) required for the propagation of feature annotation.</text>
</comment>
<feature type="compositionally biased region" description="Basic and acidic residues" evidence="12">
    <location>
        <begin position="93"/>
        <end position="110"/>
    </location>
</feature>
<dbReference type="InterPro" id="IPR000194">
    <property type="entry name" value="ATPase_F1/V1/A1_a/bsu_nucl-bd"/>
</dbReference>
<dbReference type="SMART" id="SM00357">
    <property type="entry name" value="CSP"/>
    <property type="match status" value="1"/>
</dbReference>
<dbReference type="HAMAP" id="MF_01884">
    <property type="entry name" value="Rho"/>
    <property type="match status" value="1"/>
</dbReference>
<dbReference type="NCBIfam" id="TIGR00767">
    <property type="entry name" value="rho"/>
    <property type="match status" value="1"/>
</dbReference>
<evidence type="ECO:0000256" key="6">
    <source>
        <dbReference type="ARBA" id="ARBA00022884"/>
    </source>
</evidence>
<dbReference type="PANTHER" id="PTHR46425">
    <property type="entry name" value="TRANSCRIPTION TERMINATION FACTOR RHO"/>
    <property type="match status" value="1"/>
</dbReference>
<reference evidence="14" key="2">
    <citation type="journal article" date="2021" name="PeerJ">
        <title>Extensive microbial diversity within the chicken gut microbiome revealed by metagenomics and culture.</title>
        <authorList>
            <person name="Gilroy R."/>
            <person name="Ravi A."/>
            <person name="Getino M."/>
            <person name="Pursley I."/>
            <person name="Horton D.L."/>
            <person name="Alikhan N.F."/>
            <person name="Baker D."/>
            <person name="Gharbi K."/>
            <person name="Hall N."/>
            <person name="Watson M."/>
            <person name="Adriaenssens E.M."/>
            <person name="Foster-Nyarko E."/>
            <person name="Jarju S."/>
            <person name="Secka A."/>
            <person name="Antonio M."/>
            <person name="Oren A."/>
            <person name="Chaudhuri R.R."/>
            <person name="La Ragione R."/>
            <person name="Hildebrand F."/>
            <person name="Pallen M.J."/>
        </authorList>
    </citation>
    <scope>NUCLEOTIDE SEQUENCE</scope>
    <source>
        <strain evidence="14">9366</strain>
    </source>
</reference>
<dbReference type="InterPro" id="IPR041703">
    <property type="entry name" value="Rho_factor_ATP-bd"/>
</dbReference>
<evidence type="ECO:0000256" key="3">
    <source>
        <dbReference type="ARBA" id="ARBA00022801"/>
    </source>
</evidence>
<evidence type="ECO:0000256" key="4">
    <source>
        <dbReference type="ARBA" id="ARBA00022806"/>
    </source>
</evidence>
<protein>
    <recommendedName>
        <fullName evidence="9 10">Transcription termination factor Rho</fullName>
        <ecNumber evidence="9 10">3.6.4.-</ecNumber>
    </recommendedName>
    <alternativeName>
        <fullName evidence="9">ATP-dependent helicase Rho</fullName>
    </alternativeName>
</protein>
<evidence type="ECO:0000256" key="12">
    <source>
        <dbReference type="SAM" id="MobiDB-lite"/>
    </source>
</evidence>
<comment type="subunit">
    <text evidence="9">Homohexamer. The homohexamer assembles into an open ring structure.</text>
</comment>
<dbReference type="Proteomes" id="UP000824145">
    <property type="component" value="Unassembled WGS sequence"/>
</dbReference>
<dbReference type="SMART" id="SM00382">
    <property type="entry name" value="AAA"/>
    <property type="match status" value="1"/>
</dbReference>
<evidence type="ECO:0000256" key="8">
    <source>
        <dbReference type="ARBA" id="ARBA00023163"/>
    </source>
</evidence>
<proteinExistence type="inferred from homology"/>
<sequence>MNEYFSEQELVRMHIFQLRDAARKIGVASPTTKNKEELIRQYLDISTGKAQPVAATRRGRPPKKKLENPGDAAYGAKEGAKTDAETAIAKPARPVEEEAKESPAGREGAGEKQPPSIAELLKSEDCERKSGVLDVLAEGYGFLRAENCEYGNKDAYVSAKLIRAIGLRPGDLVTGVAKKNAENRPPAVIAVESVNGRAPENLRQRPQFDNLIPIYPNERFRLERDSARNDFAIRCIDLIAPIGKGQRAMIVSPPKAGKTTLLKKIAGAIADNYPNVMLFVLLVDERPEEVTDMQRSIRGEVIYSTFDEMPEHHCKAAELLIERAKRNVELGKDVVIIMDSLTRLARAYNLTIPPTGRTLSGGIDPGALHAPKRFFGSARNIENGGSLTIIATALIDTGSRMDDVIYEEFKGTGNMEIHLDRKLSERRIFPAIDLNRSSTRREDLLLTQKELEGVFAMRRMIAGDNADATEQLLNMLMRTKTNADFVDNVIMHMKALEKQGFKYTGR</sequence>
<dbReference type="Pfam" id="PF07497">
    <property type="entry name" value="Rho_RNA_bind"/>
    <property type="match status" value="1"/>
</dbReference>
<accession>A0A9D1MLF0</accession>
<keyword evidence="1 9" id="KW-0806">Transcription termination</keyword>
<keyword evidence="8 9" id="KW-0804">Transcription</keyword>
<reference evidence="14" key="1">
    <citation type="submission" date="2020-10" db="EMBL/GenBank/DDBJ databases">
        <authorList>
            <person name="Gilroy R."/>
        </authorList>
    </citation>
    <scope>NUCLEOTIDE SEQUENCE</scope>
    <source>
        <strain evidence="14">9366</strain>
    </source>
</reference>
<dbReference type="Gene3D" id="2.40.50.140">
    <property type="entry name" value="Nucleic acid-binding proteins"/>
    <property type="match status" value="1"/>
</dbReference>
<feature type="binding site" evidence="9">
    <location>
        <begin position="255"/>
        <end position="260"/>
    </location>
    <ligand>
        <name>ATP</name>
        <dbReference type="ChEBI" id="CHEBI:30616"/>
    </ligand>
</feature>
<keyword evidence="3 9" id="KW-0378">Hydrolase</keyword>
<dbReference type="InterPro" id="IPR003593">
    <property type="entry name" value="AAA+_ATPase"/>
</dbReference>
<evidence type="ECO:0000256" key="1">
    <source>
        <dbReference type="ARBA" id="ARBA00022472"/>
    </source>
</evidence>
<comment type="function">
    <text evidence="9">Facilitates transcription termination by a mechanism that involves Rho binding to the nascent RNA, activation of Rho's RNA-dependent ATPase activity, and release of the mRNA from the DNA template.</text>
</comment>
<dbReference type="InterPro" id="IPR004665">
    <property type="entry name" value="Term_rho"/>
</dbReference>
<keyword evidence="6 9" id="KW-0694">RNA-binding</keyword>
<dbReference type="InterPro" id="IPR027417">
    <property type="entry name" value="P-loop_NTPase"/>
</dbReference>
<evidence type="ECO:0000256" key="2">
    <source>
        <dbReference type="ARBA" id="ARBA00022741"/>
    </source>
</evidence>
<dbReference type="InterPro" id="IPR011129">
    <property type="entry name" value="CSD"/>
</dbReference>
<evidence type="ECO:0000256" key="10">
    <source>
        <dbReference type="NCBIfam" id="TIGR00767"/>
    </source>
</evidence>
<comment type="caution">
    <text evidence="14">The sequence shown here is derived from an EMBL/GenBank/DDBJ whole genome shotgun (WGS) entry which is preliminary data.</text>
</comment>
<dbReference type="Pfam" id="PF00006">
    <property type="entry name" value="ATP-synt_ab"/>
    <property type="match status" value="1"/>
</dbReference>
<evidence type="ECO:0000256" key="9">
    <source>
        <dbReference type="HAMAP-Rule" id="MF_01884"/>
    </source>
</evidence>
<dbReference type="Gene3D" id="3.40.50.300">
    <property type="entry name" value="P-loop containing nucleotide triphosphate hydrolases"/>
    <property type="match status" value="1"/>
</dbReference>
<dbReference type="GO" id="GO:0005524">
    <property type="term" value="F:ATP binding"/>
    <property type="evidence" value="ECO:0007669"/>
    <property type="project" value="UniProtKB-UniRule"/>
</dbReference>
<evidence type="ECO:0000256" key="7">
    <source>
        <dbReference type="ARBA" id="ARBA00023015"/>
    </source>
</evidence>
<dbReference type="AlphaFoldDB" id="A0A9D1MLF0"/>
<evidence type="ECO:0000313" key="14">
    <source>
        <dbReference type="EMBL" id="HIU62441.1"/>
    </source>
</evidence>
<dbReference type="PROSITE" id="PS51856">
    <property type="entry name" value="RHO_RNA_BD"/>
    <property type="match status" value="1"/>
</dbReference>
<feature type="binding site" evidence="9">
    <location>
        <position position="286"/>
    </location>
    <ligand>
        <name>ATP</name>
        <dbReference type="ChEBI" id="CHEBI:30616"/>
    </ligand>
</feature>
<dbReference type="GO" id="GO:0006353">
    <property type="term" value="P:DNA-templated transcription termination"/>
    <property type="evidence" value="ECO:0007669"/>
    <property type="project" value="UniProtKB-UniRule"/>
</dbReference>
<keyword evidence="7 9" id="KW-0805">Transcription regulation</keyword>
<dbReference type="GO" id="GO:0003723">
    <property type="term" value="F:RNA binding"/>
    <property type="evidence" value="ECO:0007669"/>
    <property type="project" value="UniProtKB-UniRule"/>
</dbReference>
<dbReference type="InterPro" id="IPR011113">
    <property type="entry name" value="Rho_RNA-bd"/>
</dbReference>